<evidence type="ECO:0000313" key="2">
    <source>
        <dbReference type="EMBL" id="EFR30560.1"/>
    </source>
</evidence>
<comment type="caution">
    <text evidence="2">The sequence shown here is derived from an EMBL/GenBank/DDBJ whole genome shotgun (WGS) entry which is preliminary data.</text>
</comment>
<organism evidence="2 3">
    <name type="scientific">Eremococcus coleocola ACS-139-V-Col8</name>
    <dbReference type="NCBI Taxonomy" id="908337"/>
    <lineage>
        <taxon>Bacteria</taxon>
        <taxon>Bacillati</taxon>
        <taxon>Bacillota</taxon>
        <taxon>Bacilli</taxon>
        <taxon>Lactobacillales</taxon>
        <taxon>Aerococcaceae</taxon>
        <taxon>Eremococcus</taxon>
    </lineage>
</organism>
<name>E4KR67_9LACT</name>
<dbReference type="InterPro" id="IPR036986">
    <property type="entry name" value="S4_RNA-bd_sf"/>
</dbReference>
<dbReference type="STRING" id="908337.HMPREF9257_0783"/>
<dbReference type="PROSITE" id="PS50889">
    <property type="entry name" value="S4"/>
    <property type="match status" value="1"/>
</dbReference>
<protein>
    <submittedName>
        <fullName evidence="2">S4 domain protein YaaA</fullName>
    </submittedName>
</protein>
<dbReference type="eggNOG" id="COG2501">
    <property type="taxonomic scope" value="Bacteria"/>
</dbReference>
<dbReference type="EMBL" id="AENN01000017">
    <property type="protein sequence ID" value="EFR30560.1"/>
    <property type="molecule type" value="Genomic_DNA"/>
</dbReference>
<dbReference type="Pfam" id="PF13275">
    <property type="entry name" value="S4_2"/>
    <property type="match status" value="1"/>
</dbReference>
<dbReference type="InterPro" id="IPR014330">
    <property type="entry name" value="RNA-bd_S4-rel_YaaA"/>
</dbReference>
<dbReference type="OrthoDB" id="9811532at2"/>
<keyword evidence="1" id="KW-0694">RNA-binding</keyword>
<evidence type="ECO:0000313" key="3">
    <source>
        <dbReference type="Proteomes" id="UP000005990"/>
    </source>
</evidence>
<keyword evidence="3" id="KW-1185">Reference proteome</keyword>
<accession>E4KR67</accession>
<dbReference type="NCBIfam" id="TIGR02988">
    <property type="entry name" value="YaaA_near_RecF"/>
    <property type="match status" value="1"/>
</dbReference>
<dbReference type="GO" id="GO:0003723">
    <property type="term" value="F:RNA binding"/>
    <property type="evidence" value="ECO:0007669"/>
    <property type="project" value="UniProtKB-KW"/>
</dbReference>
<dbReference type="Gene3D" id="3.10.290.10">
    <property type="entry name" value="RNA-binding S4 domain"/>
    <property type="match status" value="1"/>
</dbReference>
<reference evidence="2 3" key="1">
    <citation type="submission" date="2010-10" db="EMBL/GenBank/DDBJ databases">
        <authorList>
            <person name="Durkin A.S."/>
            <person name="Madupu R."/>
            <person name="Torralba M."/>
            <person name="Gillis M."/>
            <person name="Methe B."/>
            <person name="Sutton G."/>
            <person name="Nelson K.E."/>
        </authorList>
    </citation>
    <scope>NUCLEOTIDE SEQUENCE [LARGE SCALE GENOMIC DNA]</scope>
    <source>
        <strain evidence="2 3">ACS-139-V-Col8</strain>
    </source>
</reference>
<dbReference type="Proteomes" id="UP000005990">
    <property type="component" value="Unassembled WGS sequence"/>
</dbReference>
<dbReference type="SUPFAM" id="SSF55174">
    <property type="entry name" value="Alpha-L RNA-binding motif"/>
    <property type="match status" value="1"/>
</dbReference>
<evidence type="ECO:0000256" key="1">
    <source>
        <dbReference type="PROSITE-ProRule" id="PRU00182"/>
    </source>
</evidence>
<proteinExistence type="predicted"/>
<dbReference type="RefSeq" id="WP_006418720.1">
    <property type="nucleotide sequence ID" value="NZ_AENN01000017.1"/>
</dbReference>
<sequence length="78" mass="9050">MEEEVLKIDSDYLTLGQLLKYVDIIASGGMAKWYLSEYMVYVNGESENRRGKKLYPGDLIEFPHENRIIRIYGLSDSD</sequence>
<gene>
    <name evidence="2" type="primary">yaaA</name>
    <name evidence="2" type="ORF">HMPREF9257_0783</name>
</gene>
<dbReference type="AlphaFoldDB" id="E4KR67"/>